<evidence type="ECO:0000313" key="2">
    <source>
        <dbReference type="EMBL" id="KAJ1731359.1"/>
    </source>
</evidence>
<dbReference type="Proteomes" id="UP001143981">
    <property type="component" value="Unassembled WGS sequence"/>
</dbReference>
<comment type="caution">
    <text evidence="2">The sequence shown here is derived from an EMBL/GenBank/DDBJ whole genome shotgun (WGS) entry which is preliminary data.</text>
</comment>
<accession>A0A9W8CWB6</accession>
<organism evidence="2 3">
    <name type="scientific">Coemansia biformis</name>
    <dbReference type="NCBI Taxonomy" id="1286918"/>
    <lineage>
        <taxon>Eukaryota</taxon>
        <taxon>Fungi</taxon>
        <taxon>Fungi incertae sedis</taxon>
        <taxon>Zoopagomycota</taxon>
        <taxon>Kickxellomycotina</taxon>
        <taxon>Kickxellomycetes</taxon>
        <taxon>Kickxellales</taxon>
        <taxon>Kickxellaceae</taxon>
        <taxon>Coemansia</taxon>
    </lineage>
</organism>
<sequence>MTPTRRVPAAPTPTTTHSDQPEHNLRTFTNKNDYTLLIDYANDDLAGFLIGIPGVDGIYDANDAASGSGIDTWVDVHDGIKAVIDYAHPNYYTIYNSDGSPLTTISRPYESHTATPSSEPAHYLMTFVNPANSATLLIDQAQPSAAILEAGIAGIDGIYTVPPGGFSAAGTGIETWVDSADELVAIIDQANPNQYTVYNFNSEPVATISY</sequence>
<protein>
    <submittedName>
        <fullName evidence="2">Uncharacterized protein</fullName>
    </submittedName>
</protein>
<dbReference type="AlphaFoldDB" id="A0A9W8CWB6"/>
<feature type="region of interest" description="Disordered" evidence="1">
    <location>
        <begin position="1"/>
        <end position="26"/>
    </location>
</feature>
<dbReference type="EMBL" id="JANBOI010000338">
    <property type="protein sequence ID" value="KAJ1731359.1"/>
    <property type="molecule type" value="Genomic_DNA"/>
</dbReference>
<reference evidence="2" key="1">
    <citation type="submission" date="2022-07" db="EMBL/GenBank/DDBJ databases">
        <title>Phylogenomic reconstructions and comparative analyses of Kickxellomycotina fungi.</title>
        <authorList>
            <person name="Reynolds N.K."/>
            <person name="Stajich J.E."/>
            <person name="Barry K."/>
            <person name="Grigoriev I.V."/>
            <person name="Crous P."/>
            <person name="Smith M.E."/>
        </authorList>
    </citation>
    <scope>NUCLEOTIDE SEQUENCE</scope>
    <source>
        <strain evidence="2">BCRC 34381</strain>
    </source>
</reference>
<name>A0A9W8CWB6_9FUNG</name>
<proteinExistence type="predicted"/>
<gene>
    <name evidence="2" type="ORF">LPJ61_002573</name>
</gene>
<dbReference type="OrthoDB" id="5525053at2759"/>
<keyword evidence="3" id="KW-1185">Reference proteome</keyword>
<feature type="compositionally biased region" description="Low complexity" evidence="1">
    <location>
        <begin position="1"/>
        <end position="16"/>
    </location>
</feature>
<evidence type="ECO:0000256" key="1">
    <source>
        <dbReference type="SAM" id="MobiDB-lite"/>
    </source>
</evidence>
<evidence type="ECO:0000313" key="3">
    <source>
        <dbReference type="Proteomes" id="UP001143981"/>
    </source>
</evidence>